<evidence type="ECO:0000313" key="5">
    <source>
        <dbReference type="EMBL" id="KAG3208613.1"/>
    </source>
</evidence>
<gene>
    <name evidence="1" type="ORF">PC113_g21089</name>
    <name evidence="2" type="ORF">PC115_g20819</name>
    <name evidence="3" type="ORF">PC117_g14698</name>
    <name evidence="4" type="ORF">PC118_g20944</name>
    <name evidence="5" type="ORF">PC129_g20361</name>
</gene>
<dbReference type="EMBL" id="RCML01001344">
    <property type="protein sequence ID" value="KAG2963350.1"/>
    <property type="molecule type" value="Genomic_DNA"/>
</dbReference>
<dbReference type="AlphaFoldDB" id="A0A8T1JZL7"/>
<dbReference type="EMBL" id="RCMI01001372">
    <property type="protein sequence ID" value="KAG2885970.1"/>
    <property type="molecule type" value="Genomic_DNA"/>
</dbReference>
<sequence length="58" mass="6395">MVLVEPSELLQQLTTPDSDPDAVTLFAQHSADLVNVHETCRKGYAKDPIFGPIMRDLA</sequence>
<evidence type="ECO:0000313" key="1">
    <source>
        <dbReference type="EMBL" id="KAG2830567.1"/>
    </source>
</evidence>
<evidence type="ECO:0000313" key="6">
    <source>
        <dbReference type="Proteomes" id="UP000774804"/>
    </source>
</evidence>
<protein>
    <submittedName>
        <fullName evidence="2">Uncharacterized protein</fullName>
    </submittedName>
</protein>
<dbReference type="Proteomes" id="UP000736787">
    <property type="component" value="Unassembled WGS sequence"/>
</dbReference>
<evidence type="ECO:0000313" key="2">
    <source>
        <dbReference type="EMBL" id="KAG2885970.1"/>
    </source>
</evidence>
<proteinExistence type="predicted"/>
<dbReference type="Proteomes" id="UP000760860">
    <property type="component" value="Unassembled WGS sequence"/>
</dbReference>
<dbReference type="Proteomes" id="UP000697107">
    <property type="component" value="Unassembled WGS sequence"/>
</dbReference>
<accession>A0A8T1JZL7</accession>
<evidence type="ECO:0000313" key="4">
    <source>
        <dbReference type="EMBL" id="KAG2963350.1"/>
    </source>
</evidence>
<reference evidence="2" key="1">
    <citation type="submission" date="2018-10" db="EMBL/GenBank/DDBJ databases">
        <title>Effector identification in a new, highly contiguous assembly of the strawberry crown rot pathogen Phytophthora cactorum.</title>
        <authorList>
            <person name="Armitage A.D."/>
            <person name="Nellist C.F."/>
            <person name="Bates H."/>
            <person name="Vickerstaff R.J."/>
            <person name="Harrison R.J."/>
        </authorList>
    </citation>
    <scope>NUCLEOTIDE SEQUENCE</scope>
    <source>
        <strain evidence="1">15-7</strain>
        <strain evidence="2">4032</strain>
        <strain evidence="3">4040</strain>
        <strain evidence="4">P415</strain>
        <strain evidence="5">P421</strain>
    </source>
</reference>
<name>A0A8T1JZL7_9STRA</name>
<evidence type="ECO:0000313" key="3">
    <source>
        <dbReference type="EMBL" id="KAG2927031.1"/>
    </source>
</evidence>
<dbReference type="Proteomes" id="UP000735874">
    <property type="component" value="Unassembled WGS sequence"/>
</dbReference>
<dbReference type="EMBL" id="RCMK01000468">
    <property type="protein sequence ID" value="KAG2927031.1"/>
    <property type="molecule type" value="Genomic_DNA"/>
</dbReference>
<dbReference type="EMBL" id="RCMV01001434">
    <property type="protein sequence ID" value="KAG3208613.1"/>
    <property type="molecule type" value="Genomic_DNA"/>
</dbReference>
<dbReference type="EMBL" id="RCMG01001312">
    <property type="protein sequence ID" value="KAG2830567.1"/>
    <property type="molecule type" value="Genomic_DNA"/>
</dbReference>
<comment type="caution">
    <text evidence="2">The sequence shown here is derived from an EMBL/GenBank/DDBJ whole genome shotgun (WGS) entry which is preliminary data.</text>
</comment>
<dbReference type="Proteomes" id="UP000774804">
    <property type="component" value="Unassembled WGS sequence"/>
</dbReference>
<organism evidence="2 6">
    <name type="scientific">Phytophthora cactorum</name>
    <dbReference type="NCBI Taxonomy" id="29920"/>
    <lineage>
        <taxon>Eukaryota</taxon>
        <taxon>Sar</taxon>
        <taxon>Stramenopiles</taxon>
        <taxon>Oomycota</taxon>
        <taxon>Peronosporomycetes</taxon>
        <taxon>Peronosporales</taxon>
        <taxon>Peronosporaceae</taxon>
        <taxon>Phytophthora</taxon>
    </lineage>
</organism>